<dbReference type="Proteomes" id="UP000822688">
    <property type="component" value="Chromosome 12"/>
</dbReference>
<dbReference type="Pfam" id="PF03663">
    <property type="entry name" value="Glyco_hydro_76"/>
    <property type="match status" value="1"/>
</dbReference>
<evidence type="ECO:0000256" key="1">
    <source>
        <dbReference type="SAM" id="SignalP"/>
    </source>
</evidence>
<sequence>MQGWVLITVVLFCNYSNVAVALTGSDRLQAINSYNNAFYRELNSDVGYYFVQKGQGIPDTGHFWQTCETIEVLEDAYRRTRDPIYRGMITKLVNGLNQVVSKNGDSNWASWNGFNDDIMWGVIALVRAYELTGKTNQAFLDQAQIQFNLVWSRGWDLTVGGGLWQTTEKKSKNACVNFPAIIAAMFLARNTHNTGFRAQANQLWTWSRDHLYLKATGRVIDNVNAAGEASSIPAFTYNQGSFIGAAFMLYLDTRKSGYLRDCARAATFAKNSMTTSDILDNHETGGPDGPGFKGIFARWCSKYANQANDEVIKRWLTRNADKAWSNRNSANLVGTEWQNRTPDVGDLPSWSCSGALSIIVNAP</sequence>
<reference evidence="2" key="1">
    <citation type="submission" date="2020-06" db="EMBL/GenBank/DDBJ databases">
        <title>WGS assembly of Ceratodon purpureus strain R40.</title>
        <authorList>
            <person name="Carey S.B."/>
            <person name="Jenkins J."/>
            <person name="Shu S."/>
            <person name="Lovell J.T."/>
            <person name="Sreedasyam A."/>
            <person name="Maumus F."/>
            <person name="Tiley G.P."/>
            <person name="Fernandez-Pozo N."/>
            <person name="Barry K."/>
            <person name="Chen C."/>
            <person name="Wang M."/>
            <person name="Lipzen A."/>
            <person name="Daum C."/>
            <person name="Saski C.A."/>
            <person name="Payton A.C."/>
            <person name="Mcbreen J.C."/>
            <person name="Conrad R.E."/>
            <person name="Kollar L.M."/>
            <person name="Olsson S."/>
            <person name="Huttunen S."/>
            <person name="Landis J.B."/>
            <person name="Wickett N.J."/>
            <person name="Johnson M.G."/>
            <person name="Rensing S.A."/>
            <person name="Grimwood J."/>
            <person name="Schmutz J."/>
            <person name="Mcdaniel S.F."/>
        </authorList>
    </citation>
    <scope>NUCLEOTIDE SEQUENCE</scope>
    <source>
        <strain evidence="2">R40</strain>
    </source>
</reference>
<dbReference type="InterPro" id="IPR053169">
    <property type="entry name" value="MUG_Protein"/>
</dbReference>
<organism evidence="2 3">
    <name type="scientific">Ceratodon purpureus</name>
    <name type="common">Fire moss</name>
    <name type="synonym">Dicranum purpureum</name>
    <dbReference type="NCBI Taxonomy" id="3225"/>
    <lineage>
        <taxon>Eukaryota</taxon>
        <taxon>Viridiplantae</taxon>
        <taxon>Streptophyta</taxon>
        <taxon>Embryophyta</taxon>
        <taxon>Bryophyta</taxon>
        <taxon>Bryophytina</taxon>
        <taxon>Bryopsida</taxon>
        <taxon>Dicranidae</taxon>
        <taxon>Pseudoditrichales</taxon>
        <taxon>Ditrichaceae</taxon>
        <taxon>Ceratodon</taxon>
    </lineage>
</organism>
<feature type="signal peptide" evidence="1">
    <location>
        <begin position="1"/>
        <end position="21"/>
    </location>
</feature>
<accession>A0A8T0G7R3</accession>
<evidence type="ECO:0000313" key="2">
    <source>
        <dbReference type="EMBL" id="KAG0554875.1"/>
    </source>
</evidence>
<name>A0A8T0G7R3_CERPU</name>
<dbReference type="EMBL" id="CM026433">
    <property type="protein sequence ID" value="KAG0554875.1"/>
    <property type="molecule type" value="Genomic_DNA"/>
</dbReference>
<keyword evidence="1" id="KW-0732">Signal</keyword>
<dbReference type="EMBL" id="CM026433">
    <property type="protein sequence ID" value="KAG0554874.1"/>
    <property type="molecule type" value="Genomic_DNA"/>
</dbReference>
<dbReference type="Gene3D" id="1.50.10.20">
    <property type="match status" value="1"/>
</dbReference>
<keyword evidence="3" id="KW-1185">Reference proteome</keyword>
<dbReference type="InterPro" id="IPR005198">
    <property type="entry name" value="Glyco_hydro_76"/>
</dbReference>
<dbReference type="InterPro" id="IPR008928">
    <property type="entry name" value="6-hairpin_glycosidase_sf"/>
</dbReference>
<dbReference type="PANTHER" id="PTHR47791:SF3">
    <property type="entry name" value="MEIOTICALLY UP-REGULATED GENE 191 PROTEIN"/>
    <property type="match status" value="1"/>
</dbReference>
<feature type="chain" id="PRO_5036435049" description="Glycoside hydrolase family 76 protein" evidence="1">
    <location>
        <begin position="22"/>
        <end position="363"/>
    </location>
</feature>
<evidence type="ECO:0008006" key="4">
    <source>
        <dbReference type="Google" id="ProtNLM"/>
    </source>
</evidence>
<dbReference type="PANTHER" id="PTHR47791">
    <property type="entry name" value="MEIOTICALLY UP-REGULATED GENE 191 PROTEIN"/>
    <property type="match status" value="1"/>
</dbReference>
<comment type="caution">
    <text evidence="2">The sequence shown here is derived from an EMBL/GenBank/DDBJ whole genome shotgun (WGS) entry which is preliminary data.</text>
</comment>
<evidence type="ECO:0000313" key="3">
    <source>
        <dbReference type="Proteomes" id="UP000822688"/>
    </source>
</evidence>
<dbReference type="AlphaFoldDB" id="A0A8T0G7R3"/>
<gene>
    <name evidence="2" type="ORF">KC19_12G127000</name>
</gene>
<dbReference type="GO" id="GO:0005975">
    <property type="term" value="P:carbohydrate metabolic process"/>
    <property type="evidence" value="ECO:0007669"/>
    <property type="project" value="InterPro"/>
</dbReference>
<proteinExistence type="predicted"/>
<protein>
    <recommendedName>
        <fullName evidence="4">Glycoside hydrolase family 76 protein</fullName>
    </recommendedName>
</protein>
<dbReference type="SUPFAM" id="SSF48208">
    <property type="entry name" value="Six-hairpin glycosidases"/>
    <property type="match status" value="1"/>
</dbReference>